<dbReference type="VEuPathDB" id="FungiDB:PV06_09365"/>
<evidence type="ECO:0000256" key="3">
    <source>
        <dbReference type="ARBA" id="ARBA00023002"/>
    </source>
</evidence>
<evidence type="ECO:0000313" key="7">
    <source>
        <dbReference type="Proteomes" id="UP000053342"/>
    </source>
</evidence>
<feature type="chain" id="PRO_5002240618" description="Cytochrome P450" evidence="5">
    <location>
        <begin position="23"/>
        <end position="114"/>
    </location>
</feature>
<keyword evidence="2" id="KW-0479">Metal-binding</keyword>
<accession>A0A0D2DRP9</accession>
<dbReference type="STRING" id="215243.A0A0D2DRP9"/>
<dbReference type="GeneID" id="27361439"/>
<dbReference type="Pfam" id="PF00067">
    <property type="entry name" value="p450"/>
    <property type="match status" value="1"/>
</dbReference>
<keyword evidence="4" id="KW-0408">Iron</keyword>
<evidence type="ECO:0000256" key="5">
    <source>
        <dbReference type="SAM" id="SignalP"/>
    </source>
</evidence>
<organism evidence="6 7">
    <name type="scientific">Exophiala oligosperma</name>
    <dbReference type="NCBI Taxonomy" id="215243"/>
    <lineage>
        <taxon>Eukaryota</taxon>
        <taxon>Fungi</taxon>
        <taxon>Dikarya</taxon>
        <taxon>Ascomycota</taxon>
        <taxon>Pezizomycotina</taxon>
        <taxon>Eurotiomycetes</taxon>
        <taxon>Chaetothyriomycetidae</taxon>
        <taxon>Chaetothyriales</taxon>
        <taxon>Herpotrichiellaceae</taxon>
        <taxon>Exophiala</taxon>
    </lineage>
</organism>
<evidence type="ECO:0000256" key="4">
    <source>
        <dbReference type="ARBA" id="ARBA00023004"/>
    </source>
</evidence>
<dbReference type="RefSeq" id="XP_016258610.1">
    <property type="nucleotide sequence ID" value="XM_016410803.1"/>
</dbReference>
<reference evidence="6 7" key="1">
    <citation type="submission" date="2015-01" db="EMBL/GenBank/DDBJ databases">
        <title>The Genome Sequence of Exophiala oligosperma CBS72588.</title>
        <authorList>
            <consortium name="The Broad Institute Genomics Platform"/>
            <person name="Cuomo C."/>
            <person name="de Hoog S."/>
            <person name="Gorbushina A."/>
            <person name="Stielow B."/>
            <person name="Teixiera M."/>
            <person name="Abouelleil A."/>
            <person name="Chapman S.B."/>
            <person name="Priest M."/>
            <person name="Young S.K."/>
            <person name="Wortman J."/>
            <person name="Nusbaum C."/>
            <person name="Birren B."/>
        </authorList>
    </citation>
    <scope>NUCLEOTIDE SEQUENCE [LARGE SCALE GENOMIC DNA]</scope>
    <source>
        <strain evidence="6 7">CBS 72588</strain>
    </source>
</reference>
<dbReference type="Gene3D" id="1.10.630.10">
    <property type="entry name" value="Cytochrome P450"/>
    <property type="match status" value="1"/>
</dbReference>
<dbReference type="PANTHER" id="PTHR46300">
    <property type="entry name" value="P450, PUTATIVE (EUROFUNG)-RELATED-RELATED"/>
    <property type="match status" value="1"/>
</dbReference>
<dbReference type="PANTHER" id="PTHR46300:SF8">
    <property type="entry name" value="CYTOCHROME P450 2E1"/>
    <property type="match status" value="1"/>
</dbReference>
<dbReference type="InterPro" id="IPR001128">
    <property type="entry name" value="Cyt_P450"/>
</dbReference>
<dbReference type="HOGENOM" id="CLU_001570_21_0_1"/>
<comment type="similarity">
    <text evidence="1">Belongs to the cytochrome P450 family.</text>
</comment>
<keyword evidence="7" id="KW-1185">Reference proteome</keyword>
<protein>
    <recommendedName>
        <fullName evidence="8">Cytochrome P450</fullName>
    </recommendedName>
</protein>
<evidence type="ECO:0008006" key="8">
    <source>
        <dbReference type="Google" id="ProtNLM"/>
    </source>
</evidence>
<dbReference type="GO" id="GO:0016705">
    <property type="term" value="F:oxidoreductase activity, acting on paired donors, with incorporation or reduction of molecular oxygen"/>
    <property type="evidence" value="ECO:0007669"/>
    <property type="project" value="InterPro"/>
</dbReference>
<keyword evidence="3" id="KW-0560">Oxidoreductase</keyword>
<dbReference type="SUPFAM" id="SSF48264">
    <property type="entry name" value="Cytochrome P450"/>
    <property type="match status" value="1"/>
</dbReference>
<dbReference type="GO" id="GO:0004497">
    <property type="term" value="F:monooxygenase activity"/>
    <property type="evidence" value="ECO:0007669"/>
    <property type="project" value="InterPro"/>
</dbReference>
<gene>
    <name evidence="6" type="ORF">PV06_09365</name>
</gene>
<dbReference type="OrthoDB" id="1470350at2759"/>
<dbReference type="EMBL" id="KN847341">
    <property type="protein sequence ID" value="KIW38394.1"/>
    <property type="molecule type" value="Genomic_DNA"/>
</dbReference>
<keyword evidence="5" id="KW-0732">Signal</keyword>
<name>A0A0D2DRP9_9EURO</name>
<dbReference type="GO" id="GO:0005506">
    <property type="term" value="F:iron ion binding"/>
    <property type="evidence" value="ECO:0007669"/>
    <property type="project" value="InterPro"/>
</dbReference>
<evidence type="ECO:0000313" key="6">
    <source>
        <dbReference type="EMBL" id="KIW38394.1"/>
    </source>
</evidence>
<dbReference type="InterPro" id="IPR050364">
    <property type="entry name" value="Cytochrome_P450_fung"/>
</dbReference>
<evidence type="ECO:0000256" key="2">
    <source>
        <dbReference type="ARBA" id="ARBA00022723"/>
    </source>
</evidence>
<dbReference type="InterPro" id="IPR036396">
    <property type="entry name" value="Cyt_P450_sf"/>
</dbReference>
<proteinExistence type="inferred from homology"/>
<dbReference type="GO" id="GO:0020037">
    <property type="term" value="F:heme binding"/>
    <property type="evidence" value="ECO:0007669"/>
    <property type="project" value="InterPro"/>
</dbReference>
<dbReference type="Proteomes" id="UP000053342">
    <property type="component" value="Unassembled WGS sequence"/>
</dbReference>
<sequence>MSLFATYSLAAALLFFLDLSYAMFHRRSHGDLKELPGPKGYPLIGNLFDMPREKAFLKFKEWAEKYGPIFKIEFLGQTQVIVSNQTLAEDLLAKRGAIYSDRGTLHMIKLVTGG</sequence>
<dbReference type="AlphaFoldDB" id="A0A0D2DRP9"/>
<evidence type="ECO:0000256" key="1">
    <source>
        <dbReference type="ARBA" id="ARBA00010617"/>
    </source>
</evidence>
<feature type="signal peptide" evidence="5">
    <location>
        <begin position="1"/>
        <end position="22"/>
    </location>
</feature>